<comment type="catalytic activity">
    <reaction evidence="13">
        <text>D-serine = pyruvate + NH4(+)</text>
        <dbReference type="Rhea" id="RHEA:13977"/>
        <dbReference type="ChEBI" id="CHEBI:15361"/>
        <dbReference type="ChEBI" id="CHEBI:28938"/>
        <dbReference type="ChEBI" id="CHEBI:35247"/>
        <dbReference type="EC" id="4.3.1.18"/>
    </reaction>
</comment>
<evidence type="ECO:0000256" key="2">
    <source>
        <dbReference type="ARBA" id="ARBA00001933"/>
    </source>
</evidence>
<evidence type="ECO:0000256" key="8">
    <source>
        <dbReference type="ARBA" id="ARBA00022842"/>
    </source>
</evidence>
<organism evidence="27 28">
    <name type="scientific">Magallana gigas</name>
    <name type="common">Pacific oyster</name>
    <name type="synonym">Crassostrea gigas</name>
    <dbReference type="NCBI Taxonomy" id="29159"/>
    <lineage>
        <taxon>Eukaryota</taxon>
        <taxon>Metazoa</taxon>
        <taxon>Spiralia</taxon>
        <taxon>Lophotrochozoa</taxon>
        <taxon>Mollusca</taxon>
        <taxon>Bivalvia</taxon>
        <taxon>Autobranchia</taxon>
        <taxon>Pteriomorphia</taxon>
        <taxon>Ostreida</taxon>
        <taxon>Ostreoidea</taxon>
        <taxon>Ostreidae</taxon>
        <taxon>Magallana</taxon>
    </lineage>
</organism>
<dbReference type="Gene3D" id="2.40.70.10">
    <property type="entry name" value="Acid Proteases"/>
    <property type="match status" value="1"/>
</dbReference>
<feature type="compositionally biased region" description="Basic and acidic residues" evidence="23">
    <location>
        <begin position="640"/>
        <end position="653"/>
    </location>
</feature>
<dbReference type="GO" id="GO:0008721">
    <property type="term" value="F:D-serine ammonia-lyase activity"/>
    <property type="evidence" value="ECO:0007669"/>
    <property type="project" value="UniProtKB-EC"/>
</dbReference>
<dbReference type="SUPFAM" id="SSF57756">
    <property type="entry name" value="Retrovirus zinc finger-like domains"/>
    <property type="match status" value="1"/>
</dbReference>
<dbReference type="SUPFAM" id="SSF50630">
    <property type="entry name" value="Acid proteases"/>
    <property type="match status" value="1"/>
</dbReference>
<evidence type="ECO:0000259" key="25">
    <source>
        <dbReference type="PROSITE" id="PS50158"/>
    </source>
</evidence>
<dbReference type="GO" id="GO:0008270">
    <property type="term" value="F:zinc ion binding"/>
    <property type="evidence" value="ECO:0007669"/>
    <property type="project" value="UniProtKB-KW"/>
</dbReference>
<reference evidence="27" key="1">
    <citation type="submission" date="2022-08" db="UniProtKB">
        <authorList>
            <consortium name="EnsemblMetazoa"/>
        </authorList>
    </citation>
    <scope>IDENTIFICATION</scope>
    <source>
        <strain evidence="27">05x7-T-G4-1.051#20</strain>
    </source>
</reference>
<evidence type="ECO:0000256" key="20">
    <source>
        <dbReference type="ARBA" id="ARBA00081060"/>
    </source>
</evidence>
<dbReference type="SUPFAM" id="SSF53686">
    <property type="entry name" value="Tryptophan synthase beta subunit-like PLP-dependent enzymes"/>
    <property type="match status" value="1"/>
</dbReference>
<comment type="cofactor">
    <cofactor evidence="2">
        <name>pyridoxal 5'-phosphate</name>
        <dbReference type="ChEBI" id="CHEBI:597326"/>
    </cofactor>
</comment>
<evidence type="ECO:0000259" key="26">
    <source>
        <dbReference type="PROSITE" id="PS50175"/>
    </source>
</evidence>
<dbReference type="Pfam" id="PF00098">
    <property type="entry name" value="zf-CCHC"/>
    <property type="match status" value="1"/>
</dbReference>
<dbReference type="InterPro" id="IPR000634">
    <property type="entry name" value="Ser/Thr_deHydtase_PyrdxlP-BS"/>
</dbReference>
<dbReference type="AlphaFoldDB" id="A0A8W8KE23"/>
<dbReference type="PROSITE" id="PS50158">
    <property type="entry name" value="ZF_CCHC"/>
    <property type="match status" value="1"/>
</dbReference>
<dbReference type="PROSITE" id="PS00165">
    <property type="entry name" value="DEHYDRATASE_SER_THR"/>
    <property type="match status" value="1"/>
</dbReference>
<keyword evidence="22" id="KW-0862">Zinc</keyword>
<dbReference type="EnsemblMetazoa" id="G23105.6">
    <property type="protein sequence ID" value="G23105.6:cds"/>
    <property type="gene ID" value="G23105"/>
</dbReference>
<dbReference type="GO" id="GO:0030378">
    <property type="term" value="F:serine racemase activity"/>
    <property type="evidence" value="ECO:0007669"/>
    <property type="project" value="UniProtKB-EC"/>
</dbReference>
<dbReference type="InterPro" id="IPR001969">
    <property type="entry name" value="Aspartic_peptidase_AS"/>
</dbReference>
<evidence type="ECO:0000259" key="24">
    <source>
        <dbReference type="PROSITE" id="PS50157"/>
    </source>
</evidence>
<dbReference type="FunFam" id="3.40.50.1100:FF:000041">
    <property type="entry name" value="Threonine ammonia-lyase, variant"/>
    <property type="match status" value="1"/>
</dbReference>
<dbReference type="PANTHER" id="PTHR43050">
    <property type="entry name" value="SERINE / THREONINE RACEMASE FAMILY MEMBER"/>
    <property type="match status" value="1"/>
</dbReference>
<evidence type="ECO:0000256" key="10">
    <source>
        <dbReference type="ARBA" id="ARBA00023239"/>
    </source>
</evidence>
<dbReference type="InterPro" id="IPR036052">
    <property type="entry name" value="TrpB-like_PALP_sf"/>
</dbReference>
<dbReference type="CDD" id="cd01562">
    <property type="entry name" value="Thr-dehyd"/>
    <property type="match status" value="1"/>
</dbReference>
<dbReference type="InterPro" id="IPR021109">
    <property type="entry name" value="Peptidase_aspartic_dom_sf"/>
</dbReference>
<feature type="compositionally biased region" description="Basic and acidic residues" evidence="23">
    <location>
        <begin position="173"/>
        <end position="185"/>
    </location>
</feature>
<feature type="region of interest" description="Disordered" evidence="23">
    <location>
        <begin position="542"/>
        <end position="596"/>
    </location>
</feature>
<comment type="similarity">
    <text evidence="5">Belongs to the serine/threonine dehydratase family.</text>
</comment>
<dbReference type="InterPro" id="IPR013087">
    <property type="entry name" value="Znf_C2H2_type"/>
</dbReference>
<dbReference type="InterPro" id="IPR001926">
    <property type="entry name" value="TrpB-like_PALP"/>
</dbReference>
<dbReference type="PROSITE" id="PS50175">
    <property type="entry name" value="ASP_PROT_RETROV"/>
    <property type="match status" value="1"/>
</dbReference>
<evidence type="ECO:0000313" key="28">
    <source>
        <dbReference type="Proteomes" id="UP000005408"/>
    </source>
</evidence>
<evidence type="ECO:0000256" key="22">
    <source>
        <dbReference type="PROSITE-ProRule" id="PRU00042"/>
    </source>
</evidence>
<dbReference type="InterPro" id="IPR036236">
    <property type="entry name" value="Znf_C2H2_sf"/>
</dbReference>
<evidence type="ECO:0000256" key="5">
    <source>
        <dbReference type="ARBA" id="ARBA00010869"/>
    </source>
</evidence>
<evidence type="ECO:0000256" key="12">
    <source>
        <dbReference type="ARBA" id="ARBA00049406"/>
    </source>
</evidence>
<accession>A0A8W8KE23</accession>
<proteinExistence type="inferred from homology"/>
<comment type="cofactor">
    <cofactor evidence="1">
        <name>Ca(2+)</name>
        <dbReference type="ChEBI" id="CHEBI:29108"/>
    </cofactor>
</comment>
<evidence type="ECO:0000256" key="23">
    <source>
        <dbReference type="SAM" id="MobiDB-lite"/>
    </source>
</evidence>
<evidence type="ECO:0000256" key="16">
    <source>
        <dbReference type="ARBA" id="ARBA00066349"/>
    </source>
</evidence>
<keyword evidence="8" id="KW-0460">Magnesium</keyword>
<evidence type="ECO:0000313" key="27">
    <source>
        <dbReference type="EnsemblMetazoa" id="G23105.6:cds"/>
    </source>
</evidence>
<dbReference type="FunFam" id="3.40.50.1100:FF:000007">
    <property type="entry name" value="L-threonine dehydratase catabolic TdcB"/>
    <property type="match status" value="1"/>
</dbReference>
<dbReference type="PROSITE" id="PS50157">
    <property type="entry name" value="ZINC_FINGER_C2H2_2"/>
    <property type="match status" value="1"/>
</dbReference>
<dbReference type="InterPro" id="IPR001995">
    <property type="entry name" value="Peptidase_A2_cat"/>
</dbReference>
<evidence type="ECO:0000256" key="17">
    <source>
        <dbReference type="ARBA" id="ARBA00066592"/>
    </source>
</evidence>
<dbReference type="EC" id="4.3.1.17" evidence="6"/>
<dbReference type="PROSITE" id="PS00141">
    <property type="entry name" value="ASP_PROTEASE"/>
    <property type="match status" value="1"/>
</dbReference>
<dbReference type="GO" id="GO:0070179">
    <property type="term" value="P:D-serine biosynthetic process"/>
    <property type="evidence" value="ECO:0007669"/>
    <property type="project" value="TreeGrafter"/>
</dbReference>
<keyword evidence="22" id="KW-0863">Zinc-finger</keyword>
<feature type="domain" description="Peptidase A2" evidence="26">
    <location>
        <begin position="277"/>
        <end position="358"/>
    </location>
</feature>
<feature type="region of interest" description="Disordered" evidence="23">
    <location>
        <begin position="33"/>
        <end position="60"/>
    </location>
</feature>
<comment type="cofactor">
    <cofactor evidence="4">
        <name>Mg(2+)</name>
        <dbReference type="ChEBI" id="CHEBI:18420"/>
    </cofactor>
</comment>
<dbReference type="SUPFAM" id="SSF57667">
    <property type="entry name" value="beta-beta-alpha zinc fingers"/>
    <property type="match status" value="1"/>
</dbReference>
<dbReference type="EC" id="5.1.1.18" evidence="17"/>
<dbReference type="Gene3D" id="3.30.160.60">
    <property type="entry name" value="Classic Zinc Finger"/>
    <property type="match status" value="1"/>
</dbReference>
<keyword evidence="9" id="KW-0663">Pyridoxal phosphate</keyword>
<evidence type="ECO:0000256" key="9">
    <source>
        <dbReference type="ARBA" id="ARBA00022898"/>
    </source>
</evidence>
<dbReference type="InterPro" id="IPR001878">
    <property type="entry name" value="Znf_CCHC"/>
</dbReference>
<feature type="compositionally biased region" description="Acidic residues" evidence="23">
    <location>
        <begin position="579"/>
        <end position="590"/>
    </location>
</feature>
<dbReference type="GO" id="GO:0030170">
    <property type="term" value="F:pyridoxal phosphate binding"/>
    <property type="evidence" value="ECO:0007669"/>
    <property type="project" value="InterPro"/>
</dbReference>
<dbReference type="SMART" id="SM00343">
    <property type="entry name" value="ZnF_C2HC"/>
    <property type="match status" value="1"/>
</dbReference>
<evidence type="ECO:0000256" key="14">
    <source>
        <dbReference type="ARBA" id="ARBA00051769"/>
    </source>
</evidence>
<dbReference type="Pfam" id="PF13975">
    <property type="entry name" value="gag-asp_proteas"/>
    <property type="match status" value="1"/>
</dbReference>
<dbReference type="PANTHER" id="PTHR43050:SF1">
    <property type="entry name" value="SERINE RACEMASE"/>
    <property type="match status" value="1"/>
</dbReference>
<evidence type="ECO:0000256" key="3">
    <source>
        <dbReference type="ARBA" id="ARBA00001936"/>
    </source>
</evidence>
<keyword evidence="7" id="KW-0378">Hydrolase</keyword>
<sequence length="1082" mass="121381">MALENITEEIERIEAELEELNRTTFEHSMKLREDMKQQTSTPAHQTVRKSDSGIMSEGPTEIRFKRREYNQMYDPEYPEDLDLTASPRFREKNRIEVRENEPRITVRRQRPLEAPTERDEGGYKNPDFGRIEQKSHLRVANGDSSRNDDADNTDELTKCLKGLQSSLNELKSEIREMRKPDDSRRLAQNGSKQRHLPKTIKCYNCHEEGHISRQCPSKQKNRKRPVESNYGPKAPRPASVSAAKTRPEEEVKRPSVAFNRPSEAGMYAVVCIGGTEIKMLVDTGATVTLLSERAYDRVQQSNGTFAIDKVKQDIMTAEGRSLRVLGKIVTNIQLGDREYLSQIVISDITVDGIIGLDFMTEHKCSLDIPNKVLSIDGEKHSLLLEGTLGCYRVVASESFVVPARSEIITTCDVCVPDGILTNEEEVPKLESNFDERESGDQIDDENDNKLGLINIEAEQELPQRSVRNRRAPAYLSDYVTKPMANTKLTKAKQQEGCPFCDKPVNEPWQDHVILCSGQKHKCLTCGVRFKKNSYLLKHMKRHAQPATVTPPAKKQKLSPSQSLEKAPERIESTLTTPGLEEDDSPSEWETQDPGNLEEVLLGSCSGTDEEEESMAKDEDNDLEIGRIVRKKTQPVLFTGRRSEETNRDQKVRNESSNLEPSTRDVAVQTEPILYVHSTKKVTTKWENGVKVKVKVGFVLNILCVVVVTVAVNTWGIPLLKLDEFPDWAEKFLKTSIEISTGNSNGCILFLENMSTEFRVTYNDILAAENRISSYIHETPVFTSSTLNRAIGRKVFFKAESFQKTGSFKARGALNAVLKQKAKNPNLHGVITHSSGNHGQALAWASTLTDLDCTVVVTKNTPKSKCQAITSYGANIVYCEPTYMDRIKTCDRISREKNIPYISSSDDYDIMAGQGTIATEFLNQVPQLDAIFVPVSGGGMAAGIAVAAKAIKPDIKVFIVEPEGKMCENCLRTRKRLWPETPQFLDTIADGLIIQQLGKRTWPIILELVEKDVFTVNDEEIIKAMKFVFERMKLVIEPAAGTGVAVLLSEKFASMDSNLRNVGVILCGGNVDINHLPWYNRAC</sequence>
<feature type="domain" description="C2H2-type" evidence="24">
    <location>
        <begin position="520"/>
        <end position="547"/>
    </location>
</feature>
<evidence type="ECO:0000256" key="18">
    <source>
        <dbReference type="ARBA" id="ARBA00070760"/>
    </source>
</evidence>
<comment type="catalytic activity">
    <reaction evidence="14">
        <text>L-serine = D-serine</text>
        <dbReference type="Rhea" id="RHEA:10980"/>
        <dbReference type="ChEBI" id="CHEBI:33384"/>
        <dbReference type="ChEBI" id="CHEBI:35247"/>
        <dbReference type="EC" id="5.1.1.18"/>
    </reaction>
</comment>
<keyword evidence="10" id="KW-0456">Lyase</keyword>
<dbReference type="Proteomes" id="UP000005408">
    <property type="component" value="Unassembled WGS sequence"/>
</dbReference>
<feature type="region of interest" description="Disordered" evidence="23">
    <location>
        <begin position="211"/>
        <end position="256"/>
    </location>
</feature>
<comment type="catalytic activity">
    <reaction evidence="12">
        <text>L-serine = pyruvate + NH4(+)</text>
        <dbReference type="Rhea" id="RHEA:19169"/>
        <dbReference type="ChEBI" id="CHEBI:15361"/>
        <dbReference type="ChEBI" id="CHEBI:28938"/>
        <dbReference type="ChEBI" id="CHEBI:33384"/>
        <dbReference type="EC" id="4.3.1.17"/>
    </reaction>
</comment>
<dbReference type="GO" id="GO:0006508">
    <property type="term" value="P:proteolysis"/>
    <property type="evidence" value="ECO:0007669"/>
    <property type="project" value="InterPro"/>
</dbReference>
<dbReference type="InterPro" id="IPR036875">
    <property type="entry name" value="Znf_CCHC_sf"/>
</dbReference>
<dbReference type="GO" id="GO:0000287">
    <property type="term" value="F:magnesium ion binding"/>
    <property type="evidence" value="ECO:0007669"/>
    <property type="project" value="TreeGrafter"/>
</dbReference>
<evidence type="ECO:0000256" key="21">
    <source>
        <dbReference type="ARBA" id="ARBA00081761"/>
    </source>
</evidence>
<feature type="region of interest" description="Disordered" evidence="23">
    <location>
        <begin position="640"/>
        <end position="663"/>
    </location>
</feature>
<dbReference type="Pfam" id="PF00291">
    <property type="entry name" value="PALP"/>
    <property type="match status" value="1"/>
</dbReference>
<feature type="region of interest" description="Disordered" evidence="23">
    <location>
        <begin position="106"/>
        <end position="153"/>
    </location>
</feature>
<feature type="compositionally biased region" description="Basic and acidic residues" evidence="23">
    <location>
        <begin position="115"/>
        <end position="135"/>
    </location>
</feature>
<dbReference type="Gene3D" id="4.10.60.10">
    <property type="entry name" value="Zinc finger, CCHC-type"/>
    <property type="match status" value="1"/>
</dbReference>
<evidence type="ECO:0000256" key="6">
    <source>
        <dbReference type="ARBA" id="ARBA00012093"/>
    </source>
</evidence>
<comment type="cofactor">
    <cofactor evidence="3">
        <name>Mn(2+)</name>
        <dbReference type="ChEBI" id="CHEBI:29035"/>
    </cofactor>
</comment>
<evidence type="ECO:0000256" key="11">
    <source>
        <dbReference type="ARBA" id="ARBA00031418"/>
    </source>
</evidence>
<evidence type="ECO:0000256" key="13">
    <source>
        <dbReference type="ARBA" id="ARBA00050422"/>
    </source>
</evidence>
<dbReference type="PROSITE" id="PS00028">
    <property type="entry name" value="ZINC_FINGER_C2H2_1"/>
    <property type="match status" value="1"/>
</dbReference>
<dbReference type="Gene3D" id="3.40.50.1100">
    <property type="match status" value="2"/>
</dbReference>
<keyword evidence="22" id="KW-0479">Metal-binding</keyword>
<keyword evidence="28" id="KW-1185">Reference proteome</keyword>
<evidence type="ECO:0000256" key="7">
    <source>
        <dbReference type="ARBA" id="ARBA00022801"/>
    </source>
</evidence>
<evidence type="ECO:0000256" key="15">
    <source>
        <dbReference type="ARBA" id="ARBA00056426"/>
    </source>
</evidence>
<dbReference type="GO" id="GO:0003941">
    <property type="term" value="F:L-serine ammonia-lyase activity"/>
    <property type="evidence" value="ECO:0007669"/>
    <property type="project" value="UniProtKB-EC"/>
</dbReference>
<evidence type="ECO:0000256" key="19">
    <source>
        <dbReference type="ARBA" id="ARBA00076108"/>
    </source>
</evidence>
<feature type="region of interest" description="Disordered" evidence="23">
    <location>
        <begin position="173"/>
        <end position="195"/>
    </location>
</feature>
<comment type="function">
    <text evidence="15">Catalyzes the synthesis of D-serine from L-serine. D-serine is a key coagonist with glutamate at NMDA receptors. Has dehydratase activity towards both L-serine and D-serine.</text>
</comment>
<protein>
    <recommendedName>
        <fullName evidence="18">Serine racemase</fullName>
        <ecNumber evidence="6">4.3.1.17</ecNumber>
        <ecNumber evidence="16">4.3.1.18</ecNumber>
        <ecNumber evidence="17">5.1.1.18</ecNumber>
    </recommendedName>
    <alternativeName>
        <fullName evidence="19">D-serine ammonia-lyase</fullName>
    </alternativeName>
    <alternativeName>
        <fullName evidence="21">D-serine dehydratase</fullName>
    </alternativeName>
    <alternativeName>
        <fullName evidence="20">L-serine ammonia-lyase</fullName>
    </alternativeName>
    <alternativeName>
        <fullName evidence="11">L-serine dehydratase</fullName>
    </alternativeName>
</protein>
<dbReference type="GO" id="GO:0003676">
    <property type="term" value="F:nucleic acid binding"/>
    <property type="evidence" value="ECO:0007669"/>
    <property type="project" value="InterPro"/>
</dbReference>
<dbReference type="EC" id="4.3.1.18" evidence="16"/>
<name>A0A8W8KE23_MAGGI</name>
<dbReference type="GO" id="GO:0004190">
    <property type="term" value="F:aspartic-type endopeptidase activity"/>
    <property type="evidence" value="ECO:0007669"/>
    <property type="project" value="InterPro"/>
</dbReference>
<dbReference type="GO" id="GO:0006563">
    <property type="term" value="P:L-serine metabolic process"/>
    <property type="evidence" value="ECO:0007669"/>
    <property type="project" value="UniProtKB-ARBA"/>
</dbReference>
<dbReference type="GO" id="GO:0018114">
    <property type="term" value="F:threonine racemase activity"/>
    <property type="evidence" value="ECO:0007669"/>
    <property type="project" value="TreeGrafter"/>
</dbReference>
<feature type="domain" description="CCHC-type" evidence="25">
    <location>
        <begin position="201"/>
        <end position="217"/>
    </location>
</feature>
<dbReference type="GO" id="GO:0005524">
    <property type="term" value="F:ATP binding"/>
    <property type="evidence" value="ECO:0007669"/>
    <property type="project" value="TreeGrafter"/>
</dbReference>
<evidence type="ECO:0000256" key="1">
    <source>
        <dbReference type="ARBA" id="ARBA00001913"/>
    </source>
</evidence>
<evidence type="ECO:0000256" key="4">
    <source>
        <dbReference type="ARBA" id="ARBA00001946"/>
    </source>
</evidence>